<gene>
    <name evidence="2" type="ORF">Acr_12g0000120</name>
</gene>
<proteinExistence type="predicted"/>
<reference evidence="2 3" key="1">
    <citation type="submission" date="2019-07" db="EMBL/GenBank/DDBJ databases">
        <title>De Novo Assembly of kiwifruit Actinidia rufa.</title>
        <authorList>
            <person name="Sugita-Konishi S."/>
            <person name="Sato K."/>
            <person name="Mori E."/>
            <person name="Abe Y."/>
            <person name="Kisaki G."/>
            <person name="Hamano K."/>
            <person name="Suezawa K."/>
            <person name="Otani M."/>
            <person name="Fukuda T."/>
            <person name="Manabe T."/>
            <person name="Gomi K."/>
            <person name="Tabuchi M."/>
            <person name="Akimitsu K."/>
            <person name="Kataoka I."/>
        </authorList>
    </citation>
    <scope>NUCLEOTIDE SEQUENCE [LARGE SCALE GENOMIC DNA]</scope>
    <source>
        <strain evidence="3">cv. Fuchu</strain>
    </source>
</reference>
<protein>
    <submittedName>
        <fullName evidence="2">Uncharacterized protein</fullName>
    </submittedName>
</protein>
<organism evidence="2 3">
    <name type="scientific">Actinidia rufa</name>
    <dbReference type="NCBI Taxonomy" id="165716"/>
    <lineage>
        <taxon>Eukaryota</taxon>
        <taxon>Viridiplantae</taxon>
        <taxon>Streptophyta</taxon>
        <taxon>Embryophyta</taxon>
        <taxon>Tracheophyta</taxon>
        <taxon>Spermatophyta</taxon>
        <taxon>Magnoliopsida</taxon>
        <taxon>eudicotyledons</taxon>
        <taxon>Gunneridae</taxon>
        <taxon>Pentapetalae</taxon>
        <taxon>asterids</taxon>
        <taxon>Ericales</taxon>
        <taxon>Actinidiaceae</taxon>
        <taxon>Actinidia</taxon>
    </lineage>
</organism>
<comment type="caution">
    <text evidence="2">The sequence shown here is derived from an EMBL/GenBank/DDBJ whole genome shotgun (WGS) entry which is preliminary data.</text>
</comment>
<keyword evidence="3" id="KW-1185">Reference proteome</keyword>
<dbReference type="Proteomes" id="UP000585474">
    <property type="component" value="Unassembled WGS sequence"/>
</dbReference>
<feature type="compositionally biased region" description="Basic and acidic residues" evidence="1">
    <location>
        <begin position="59"/>
        <end position="89"/>
    </location>
</feature>
<dbReference type="EMBL" id="BJWL01000012">
    <property type="protein sequence ID" value="GFY97471.1"/>
    <property type="molecule type" value="Genomic_DNA"/>
</dbReference>
<accession>A0A7J0FFL7</accession>
<evidence type="ECO:0000256" key="1">
    <source>
        <dbReference type="SAM" id="MobiDB-lite"/>
    </source>
</evidence>
<feature type="region of interest" description="Disordered" evidence="1">
    <location>
        <begin position="41"/>
        <end position="103"/>
    </location>
</feature>
<evidence type="ECO:0000313" key="3">
    <source>
        <dbReference type="Proteomes" id="UP000585474"/>
    </source>
</evidence>
<dbReference type="AlphaFoldDB" id="A0A7J0FFL7"/>
<sequence>MVKLDLISNTLQPREFYSVKNILRSKAFLRCFAITSQAMASNGGDNAEEKNVGDVPHITADKGESRRFQDDLTELEEAHPFEKGERRSQNEGSAPNPGKRDIHWREVVEEGPRWYCRHLPVEKKLQHRLMSRKKGPYLSPRIRRKVPAMSDVKPTSSSVRMMPQDIPHFLIFREGTSINPRATFGHEASMVNNFVMAQKLSKASCCPPTRRWQKVVAGLKKYKDNSNVIVEKFKKKMAKLKMREIIAKKLAIDDFKASEEYKETVKGAASSYFGETFDQCKKQINLLFSDLDVNDRQMDPYLVDGDEEEDAT</sequence>
<name>A0A7J0FFL7_9ERIC</name>
<evidence type="ECO:0000313" key="2">
    <source>
        <dbReference type="EMBL" id="GFY97471.1"/>
    </source>
</evidence>